<keyword evidence="5 6" id="KW-0472">Membrane</keyword>
<dbReference type="Pfam" id="PF02453">
    <property type="entry name" value="Reticulon"/>
    <property type="match status" value="1"/>
</dbReference>
<evidence type="ECO:0000256" key="6">
    <source>
        <dbReference type="RuleBase" id="RU363132"/>
    </source>
</evidence>
<evidence type="ECO:0000313" key="9">
    <source>
        <dbReference type="RefSeq" id="XP_017030959.1"/>
    </source>
</evidence>
<dbReference type="AlphaFoldDB" id="A0A6P4J768"/>
<dbReference type="InterPro" id="IPR046964">
    <property type="entry name" value="RTN1-4"/>
</dbReference>
<organism evidence="8 9">
    <name type="scientific">Drosophila kikkawai</name>
    <name type="common">Fruit fly</name>
    <dbReference type="NCBI Taxonomy" id="30033"/>
    <lineage>
        <taxon>Eukaryota</taxon>
        <taxon>Metazoa</taxon>
        <taxon>Ecdysozoa</taxon>
        <taxon>Arthropoda</taxon>
        <taxon>Hexapoda</taxon>
        <taxon>Insecta</taxon>
        <taxon>Pterygota</taxon>
        <taxon>Neoptera</taxon>
        <taxon>Endopterygota</taxon>
        <taxon>Diptera</taxon>
        <taxon>Brachycera</taxon>
        <taxon>Muscomorpha</taxon>
        <taxon>Ephydroidea</taxon>
        <taxon>Drosophilidae</taxon>
        <taxon>Drosophila</taxon>
        <taxon>Sophophora</taxon>
    </lineage>
</organism>
<proteinExistence type="predicted"/>
<dbReference type="OrthoDB" id="567788at2759"/>
<dbReference type="InterPro" id="IPR003388">
    <property type="entry name" value="Reticulon"/>
</dbReference>
<evidence type="ECO:0000256" key="1">
    <source>
        <dbReference type="ARBA" id="ARBA00004477"/>
    </source>
</evidence>
<keyword evidence="8" id="KW-1185">Reference proteome</keyword>
<keyword evidence="3 6" id="KW-0256">Endoplasmic reticulum</keyword>
<evidence type="ECO:0000256" key="2">
    <source>
        <dbReference type="ARBA" id="ARBA00022692"/>
    </source>
</evidence>
<evidence type="ECO:0000256" key="5">
    <source>
        <dbReference type="ARBA" id="ARBA00023136"/>
    </source>
</evidence>
<name>A0A6P4J768_DROKI</name>
<keyword evidence="2 6" id="KW-0812">Transmembrane</keyword>
<dbReference type="GO" id="GO:0005789">
    <property type="term" value="C:endoplasmic reticulum membrane"/>
    <property type="evidence" value="ECO:0007669"/>
    <property type="project" value="UniProtKB-SubCell"/>
</dbReference>
<dbReference type="GeneID" id="108080645"/>
<evidence type="ECO:0000313" key="8">
    <source>
        <dbReference type="Proteomes" id="UP001652661"/>
    </source>
</evidence>
<reference evidence="9" key="1">
    <citation type="submission" date="2025-08" db="UniProtKB">
        <authorList>
            <consortium name="RefSeq"/>
        </authorList>
    </citation>
    <scope>IDENTIFICATION</scope>
    <source>
        <strain evidence="9">14028-0561.14</strain>
        <tissue evidence="9">Whole fly</tissue>
    </source>
</reference>
<protein>
    <recommendedName>
        <fullName evidence="6">Reticulon-like protein</fullName>
    </recommendedName>
</protein>
<feature type="domain" description="Reticulon" evidence="7">
    <location>
        <begin position="32"/>
        <end position="199"/>
    </location>
</feature>
<dbReference type="Gene3D" id="1.20.5.2480">
    <property type="match status" value="1"/>
</dbReference>
<dbReference type="RefSeq" id="XP_017030959.1">
    <property type="nucleotide sequence ID" value="XM_017175470.3"/>
</dbReference>
<sequence>MATDPNSLSNSARAKEANQDNSQGRVCIRKEFKQLILWHNWRKSLLIFVILQALLYDLTHKSLISVVSVSGQILLWISVGYRIYVWCLQCLNRTQIRGNPFQKYLDLDLSITPQQSQQLSQFIATKVCGFFNNFRSVAFLEKPLETIKWLAIMAGMSLVGHLFYVSTLLRWVLVLLFTMPKLYMWKQPIIDDRLKTLQKIYNCFCAGNPNKLNKNARNLENLDNLEIMEQCDKKIDQKDACLFPGSEIPEELCAGGDDTKTKKKEVKSVNEFEQFDSSWREENPAEYLLRKNL</sequence>
<dbReference type="PROSITE" id="PS50845">
    <property type="entry name" value="RETICULON"/>
    <property type="match status" value="1"/>
</dbReference>
<accession>A0A6P4J768</accession>
<evidence type="ECO:0000259" key="7">
    <source>
        <dbReference type="PROSITE" id="PS50845"/>
    </source>
</evidence>
<evidence type="ECO:0000256" key="4">
    <source>
        <dbReference type="ARBA" id="ARBA00022989"/>
    </source>
</evidence>
<dbReference type="PANTHER" id="PTHR45799:SF2">
    <property type="entry name" value="RETICULON-LIKE PROTEIN"/>
    <property type="match status" value="1"/>
</dbReference>
<comment type="subcellular location">
    <subcellularLocation>
        <location evidence="1 6">Endoplasmic reticulum membrane</location>
        <topology evidence="1 6">Multi-pass membrane protein</topology>
    </subcellularLocation>
</comment>
<evidence type="ECO:0000256" key="3">
    <source>
        <dbReference type="ARBA" id="ARBA00022824"/>
    </source>
</evidence>
<keyword evidence="4 6" id="KW-1133">Transmembrane helix</keyword>
<feature type="transmembrane region" description="Helical" evidence="6">
    <location>
        <begin position="63"/>
        <end position="84"/>
    </location>
</feature>
<dbReference type="Proteomes" id="UP001652661">
    <property type="component" value="Chromosome 3L"/>
</dbReference>
<gene>
    <name evidence="9" type="primary">LOC108080645</name>
</gene>
<feature type="transmembrane region" description="Helical" evidence="6">
    <location>
        <begin position="149"/>
        <end position="177"/>
    </location>
</feature>
<dbReference type="GO" id="GO:0030424">
    <property type="term" value="C:axon"/>
    <property type="evidence" value="ECO:0007669"/>
    <property type="project" value="TreeGrafter"/>
</dbReference>
<dbReference type="PANTHER" id="PTHR45799">
    <property type="entry name" value="RETICULON-LIKE PROTEIN"/>
    <property type="match status" value="1"/>
</dbReference>